<sequence>MKKNNRFIPRWAALSALFVAFIFTACNKTNDVQNTPVAGLMAFNLAPDKPSVGIALSNNSLTGTPLGYTSFTGGYYSIYPGTRTVDSYDFYTGTPIANSSYNFMASTYNSVFLVGANGTYKNVITVDNFDSLSGTSGKAYIRYINAIPDSSNVQVSAIADGNNIIQETSRFTKISQFTGLNPGQVAVTITTEGNIQASRTIDVVAKKAYTILLTGIPGDADPAKAMQIRFVENGQLAP</sequence>
<organism evidence="3 4">
    <name type="scientific">Sediminibacterium ginsengisoli</name>
    <dbReference type="NCBI Taxonomy" id="413434"/>
    <lineage>
        <taxon>Bacteria</taxon>
        <taxon>Pseudomonadati</taxon>
        <taxon>Bacteroidota</taxon>
        <taxon>Chitinophagia</taxon>
        <taxon>Chitinophagales</taxon>
        <taxon>Chitinophagaceae</taxon>
        <taxon>Sediminibacterium</taxon>
    </lineage>
</organism>
<keyword evidence="4" id="KW-1185">Reference proteome</keyword>
<evidence type="ECO:0000313" key="3">
    <source>
        <dbReference type="EMBL" id="SJZ92875.1"/>
    </source>
</evidence>
<evidence type="ECO:0000259" key="2">
    <source>
        <dbReference type="Pfam" id="PF14344"/>
    </source>
</evidence>
<proteinExistence type="predicted"/>
<dbReference type="STRING" id="413434.SAMN04488132_106107"/>
<feature type="signal peptide" evidence="1">
    <location>
        <begin position="1"/>
        <end position="25"/>
    </location>
</feature>
<protein>
    <recommendedName>
        <fullName evidence="2">DUF4397 domain-containing protein</fullName>
    </recommendedName>
</protein>
<dbReference type="RefSeq" id="WP_176112990.1">
    <property type="nucleotide sequence ID" value="NZ_FUWH01000006.1"/>
</dbReference>
<accession>A0A1T4PMR5</accession>
<keyword evidence="1" id="KW-0732">Signal</keyword>
<evidence type="ECO:0000313" key="4">
    <source>
        <dbReference type="Proteomes" id="UP000190888"/>
    </source>
</evidence>
<dbReference type="AlphaFoldDB" id="A0A1T4PMR5"/>
<dbReference type="EMBL" id="FUWH01000006">
    <property type="protein sequence ID" value="SJZ92875.1"/>
    <property type="molecule type" value="Genomic_DNA"/>
</dbReference>
<dbReference type="Proteomes" id="UP000190888">
    <property type="component" value="Unassembled WGS sequence"/>
</dbReference>
<reference evidence="3 4" key="1">
    <citation type="submission" date="2017-02" db="EMBL/GenBank/DDBJ databases">
        <authorList>
            <person name="Peterson S.W."/>
        </authorList>
    </citation>
    <scope>NUCLEOTIDE SEQUENCE [LARGE SCALE GENOMIC DNA]</scope>
    <source>
        <strain evidence="3 4">DSM 22335</strain>
    </source>
</reference>
<dbReference type="InterPro" id="IPR025510">
    <property type="entry name" value="DUF4397"/>
</dbReference>
<feature type="chain" id="PRO_5013318443" description="DUF4397 domain-containing protein" evidence="1">
    <location>
        <begin position="26"/>
        <end position="238"/>
    </location>
</feature>
<name>A0A1T4PMR5_9BACT</name>
<gene>
    <name evidence="3" type="ORF">SAMN04488132_106107</name>
</gene>
<dbReference type="PROSITE" id="PS51257">
    <property type="entry name" value="PROKAR_LIPOPROTEIN"/>
    <property type="match status" value="1"/>
</dbReference>
<dbReference type="Pfam" id="PF14344">
    <property type="entry name" value="DUF4397"/>
    <property type="match status" value="1"/>
</dbReference>
<feature type="domain" description="DUF4397" evidence="2">
    <location>
        <begin position="42"/>
        <end position="155"/>
    </location>
</feature>
<evidence type="ECO:0000256" key="1">
    <source>
        <dbReference type="SAM" id="SignalP"/>
    </source>
</evidence>